<reference evidence="3 4" key="1">
    <citation type="submission" date="2020-07" db="EMBL/GenBank/DDBJ databases">
        <title>Sequencing the genomes of 1000 actinobacteria strains.</title>
        <authorList>
            <person name="Klenk H.-P."/>
        </authorList>
    </citation>
    <scope>NUCLEOTIDE SEQUENCE [LARGE SCALE GENOMIC DNA]</scope>
    <source>
        <strain evidence="3 4">DSM 15664</strain>
    </source>
</reference>
<feature type="domain" description="MobA/VirD2-like nuclease" evidence="2">
    <location>
        <begin position="71"/>
        <end position="190"/>
    </location>
</feature>
<keyword evidence="4" id="KW-1185">Reference proteome</keyword>
<protein>
    <recommendedName>
        <fullName evidence="2">MobA/VirD2-like nuclease domain-containing protein</fullName>
    </recommendedName>
</protein>
<dbReference type="Proteomes" id="UP000560069">
    <property type="component" value="Unassembled WGS sequence"/>
</dbReference>
<dbReference type="InterPro" id="IPR005094">
    <property type="entry name" value="Endonuclease_MobA/VirD2"/>
</dbReference>
<gene>
    <name evidence="3" type="ORF">HNR11_002707</name>
</gene>
<dbReference type="AlphaFoldDB" id="A0A7Z0EAK8"/>
<organism evidence="3 4">
    <name type="scientific">Nesterenkonia sandarakina</name>
    <dbReference type="NCBI Taxonomy" id="272918"/>
    <lineage>
        <taxon>Bacteria</taxon>
        <taxon>Bacillati</taxon>
        <taxon>Actinomycetota</taxon>
        <taxon>Actinomycetes</taxon>
        <taxon>Micrococcales</taxon>
        <taxon>Micrococcaceae</taxon>
        <taxon>Nesterenkonia</taxon>
    </lineage>
</organism>
<comment type="caution">
    <text evidence="3">The sequence shown here is derived from an EMBL/GenBank/DDBJ whole genome shotgun (WGS) entry which is preliminary data.</text>
</comment>
<dbReference type="RefSeq" id="WP_179443052.1">
    <property type="nucleotide sequence ID" value="NZ_BAAALK010000003.1"/>
</dbReference>
<feature type="region of interest" description="Disordered" evidence="1">
    <location>
        <begin position="195"/>
        <end position="221"/>
    </location>
</feature>
<evidence type="ECO:0000259" key="2">
    <source>
        <dbReference type="Pfam" id="PF03432"/>
    </source>
</evidence>
<evidence type="ECO:0000313" key="3">
    <source>
        <dbReference type="EMBL" id="NYJ18117.1"/>
    </source>
</evidence>
<accession>A0A7Z0EAK8</accession>
<dbReference type="EMBL" id="JACCFQ010000002">
    <property type="protein sequence ID" value="NYJ18117.1"/>
    <property type="molecule type" value="Genomic_DNA"/>
</dbReference>
<feature type="region of interest" description="Disordered" evidence="1">
    <location>
        <begin position="460"/>
        <end position="495"/>
    </location>
</feature>
<evidence type="ECO:0000313" key="4">
    <source>
        <dbReference type="Proteomes" id="UP000560069"/>
    </source>
</evidence>
<sequence length="495" mass="53984">MMPNVTQGGRMAGLVMYLAGPGRANEHTDQRLIAGHDLVTFAVEPGKALSRDDALDIANVLDAPRKQHGTTVQVPVQEFDQETSQYVTTGKKDAHVWHCSLALKADEGKLSDEKWAEIAHDFVEGMGFIDPDGAKTSRWAAIHHGESKNGNDHIHIAVQMVREDGTKADVHFDKRRSQKVAGEIEEKHGLVVLESRDKSRGLSGDKPAERTTAQRQGHAMPAPVELRRRMRAALATSSNQHEYVQRLMDSGVRVAPRFAKGSTDRIVGYRVGLTPEPGSKESTIYYAPSKIDRTLGWPYISARFNGEGKEGADRLLRGVHTGSIAQPDRTSKAPDFEPRRAQHLMAGNAGPDALANIYARVSMSMERDKPGVFHQLSENYARASQGSGNAAHAVRLGARFASKNSARSWLAVLQQANRLARAMTDDKLASSRPQLSAATLPALAQADRIIRAEIIRVQKENATSTAAAPTKDSPTRTPMSVHRPGRGSADQGYGR</sequence>
<dbReference type="Pfam" id="PF03432">
    <property type="entry name" value="Relaxase"/>
    <property type="match status" value="1"/>
</dbReference>
<name>A0A7Z0EAK8_9MICC</name>
<proteinExistence type="predicted"/>
<evidence type="ECO:0000256" key="1">
    <source>
        <dbReference type="SAM" id="MobiDB-lite"/>
    </source>
</evidence>